<sequence>MTSPGGFDIESLKKNALIATIVGFVCGGAIPGVLGLLGYLKADQEPETAKKFTKWAWIAFGIIWALGIVLVILYFIIIFAAVGSSGSI</sequence>
<keyword evidence="1" id="KW-1133">Transmembrane helix</keyword>
<evidence type="ECO:0008006" key="4">
    <source>
        <dbReference type="Google" id="ProtNLM"/>
    </source>
</evidence>
<feature type="transmembrane region" description="Helical" evidence="1">
    <location>
        <begin position="16"/>
        <end position="40"/>
    </location>
</feature>
<comment type="caution">
    <text evidence="2">The sequence shown here is derived from an EMBL/GenBank/DDBJ whole genome shotgun (WGS) entry which is preliminary data.</text>
</comment>
<reference evidence="2" key="2">
    <citation type="submission" date="2021-04" db="EMBL/GenBank/DDBJ databases">
        <authorList>
            <person name="Gilroy R."/>
        </authorList>
    </citation>
    <scope>NUCLEOTIDE SEQUENCE</scope>
    <source>
        <strain evidence="2">ChiHjej13B12-24818</strain>
    </source>
</reference>
<organism evidence="2 3">
    <name type="scientific">Candidatus Brachybacterium merdavium</name>
    <dbReference type="NCBI Taxonomy" id="2838513"/>
    <lineage>
        <taxon>Bacteria</taxon>
        <taxon>Bacillati</taxon>
        <taxon>Actinomycetota</taxon>
        <taxon>Actinomycetes</taxon>
        <taxon>Micrococcales</taxon>
        <taxon>Dermabacteraceae</taxon>
        <taxon>Brachybacterium</taxon>
    </lineage>
</organism>
<name>A0A9D2LD53_9MICO</name>
<protein>
    <recommendedName>
        <fullName evidence="4">DUF4190 domain-containing protein</fullName>
    </recommendedName>
</protein>
<dbReference type="Proteomes" id="UP000823823">
    <property type="component" value="Unassembled WGS sequence"/>
</dbReference>
<evidence type="ECO:0000256" key="1">
    <source>
        <dbReference type="SAM" id="Phobius"/>
    </source>
</evidence>
<dbReference type="EMBL" id="DWZH01000055">
    <property type="protein sequence ID" value="HJB10391.1"/>
    <property type="molecule type" value="Genomic_DNA"/>
</dbReference>
<proteinExistence type="predicted"/>
<dbReference type="AlphaFoldDB" id="A0A9D2LD53"/>
<keyword evidence="1" id="KW-0472">Membrane</keyword>
<evidence type="ECO:0000313" key="2">
    <source>
        <dbReference type="EMBL" id="HJB10391.1"/>
    </source>
</evidence>
<gene>
    <name evidence="2" type="ORF">H9786_07645</name>
</gene>
<keyword evidence="1" id="KW-0812">Transmembrane</keyword>
<reference evidence="2" key="1">
    <citation type="journal article" date="2021" name="PeerJ">
        <title>Extensive microbial diversity within the chicken gut microbiome revealed by metagenomics and culture.</title>
        <authorList>
            <person name="Gilroy R."/>
            <person name="Ravi A."/>
            <person name="Getino M."/>
            <person name="Pursley I."/>
            <person name="Horton D.L."/>
            <person name="Alikhan N.F."/>
            <person name="Baker D."/>
            <person name="Gharbi K."/>
            <person name="Hall N."/>
            <person name="Watson M."/>
            <person name="Adriaenssens E.M."/>
            <person name="Foster-Nyarko E."/>
            <person name="Jarju S."/>
            <person name="Secka A."/>
            <person name="Antonio M."/>
            <person name="Oren A."/>
            <person name="Chaudhuri R.R."/>
            <person name="La Ragione R."/>
            <person name="Hildebrand F."/>
            <person name="Pallen M.J."/>
        </authorList>
    </citation>
    <scope>NUCLEOTIDE SEQUENCE</scope>
    <source>
        <strain evidence="2">ChiHjej13B12-24818</strain>
    </source>
</reference>
<accession>A0A9D2LD53</accession>
<feature type="transmembrane region" description="Helical" evidence="1">
    <location>
        <begin position="52"/>
        <end position="82"/>
    </location>
</feature>
<evidence type="ECO:0000313" key="3">
    <source>
        <dbReference type="Proteomes" id="UP000823823"/>
    </source>
</evidence>